<evidence type="ECO:0000313" key="1">
    <source>
        <dbReference type="EMBL" id="CUN16994.1"/>
    </source>
</evidence>
<dbReference type="AlphaFoldDB" id="A0A173UQA1"/>
<protein>
    <submittedName>
        <fullName evidence="1">Uncharacterized protein</fullName>
    </submittedName>
</protein>
<accession>A0A173UQA1</accession>
<organism evidence="1 2">
    <name type="scientific">Anaerostipes hadrus</name>
    <dbReference type="NCBI Taxonomy" id="649756"/>
    <lineage>
        <taxon>Bacteria</taxon>
        <taxon>Bacillati</taxon>
        <taxon>Bacillota</taxon>
        <taxon>Clostridia</taxon>
        <taxon>Lachnospirales</taxon>
        <taxon>Lachnospiraceae</taxon>
        <taxon>Anaerostipes</taxon>
    </lineage>
</organism>
<name>A0A173UQA1_ANAHA</name>
<proteinExistence type="predicted"/>
<dbReference type="EMBL" id="CYXT01000033">
    <property type="protein sequence ID" value="CUN16994.1"/>
    <property type="molecule type" value="Genomic_DNA"/>
</dbReference>
<reference evidence="1 2" key="1">
    <citation type="submission" date="2015-09" db="EMBL/GenBank/DDBJ databases">
        <authorList>
            <consortium name="Pathogen Informatics"/>
        </authorList>
    </citation>
    <scope>NUCLEOTIDE SEQUENCE [LARGE SCALE GENOMIC DNA]</scope>
    <source>
        <strain evidence="1 2">2789STDY5608868</strain>
    </source>
</reference>
<sequence length="250" mass="28643">MNTMIRSNYLNTDIPVQMYEAYNEREEKVLIITHASLEHFLFDQLPAYMRNLKVSVRYSLETIYVSDTVASFLCKIEDTAGRVVFNTGESDRSLMKNDPIGMKNYIRIAKNRAIDAALIRYLDLPTVEGKVGKIYSSAEDLEGMTYEKKQPKQLQSMNNSQPIQTTNYTPQQNTGNFMTELTNTPADWSQFIIQFGWAKNQPIEYVYQTNGGRDWLLKMVSEAESGQLNSSEGIAQYPMIKAFLHQKGEL</sequence>
<dbReference type="RefSeq" id="WP_044922612.1">
    <property type="nucleotide sequence ID" value="NZ_CYXT01000033.1"/>
</dbReference>
<gene>
    <name evidence="1" type="ORF">ERS852425_03075</name>
</gene>
<dbReference type="Proteomes" id="UP000095598">
    <property type="component" value="Unassembled WGS sequence"/>
</dbReference>
<evidence type="ECO:0000313" key="2">
    <source>
        <dbReference type="Proteomes" id="UP000095598"/>
    </source>
</evidence>